<evidence type="ECO:0000313" key="2">
    <source>
        <dbReference type="EMBL" id="SNR68325.1"/>
    </source>
</evidence>
<protein>
    <submittedName>
        <fullName evidence="2">Uncharacterized protein</fullName>
    </submittedName>
</protein>
<organism evidence="2 3">
    <name type="scientific">Methylobacillus rhizosphaerae</name>
    <dbReference type="NCBI Taxonomy" id="551994"/>
    <lineage>
        <taxon>Bacteria</taxon>
        <taxon>Pseudomonadati</taxon>
        <taxon>Pseudomonadota</taxon>
        <taxon>Betaproteobacteria</taxon>
        <taxon>Nitrosomonadales</taxon>
        <taxon>Methylophilaceae</taxon>
        <taxon>Methylobacillus</taxon>
    </lineage>
</organism>
<dbReference type="Proteomes" id="UP000198305">
    <property type="component" value="Unassembled WGS sequence"/>
</dbReference>
<proteinExistence type="predicted"/>
<keyword evidence="3" id="KW-1185">Reference proteome</keyword>
<accession>A0A238YAQ0</accession>
<evidence type="ECO:0000313" key="3">
    <source>
        <dbReference type="Proteomes" id="UP000198305"/>
    </source>
</evidence>
<sequence>MDTTLLPDNATHVIVSPSPTLSQVRNRHKEASQAHSQAVALWHKRIFIAQCIIAGALFFKWIWSHSLLGSAFMAILMLIPLSVLHLLVGLFTHNEKKQQTEASTALANTRKDEVEEYLASMGKGRYQWIQRNGEYLAILPDAALLYYFGSLSKDQHVVLDPSRTVLETRVTAEQHVSHNTTSSTVHDRRTVLMASKNIGMVGKGKSTTQTTTHTTITHTYTLEVQVQLAKGQQPFWISLPFGQDDKNAENWKVLINQMR</sequence>
<name>A0A238YAQ0_9PROT</name>
<feature type="transmembrane region" description="Helical" evidence="1">
    <location>
        <begin position="46"/>
        <end position="63"/>
    </location>
</feature>
<feature type="transmembrane region" description="Helical" evidence="1">
    <location>
        <begin position="69"/>
        <end position="91"/>
    </location>
</feature>
<dbReference type="EMBL" id="FZOA01000002">
    <property type="protein sequence ID" value="SNR68325.1"/>
    <property type="molecule type" value="Genomic_DNA"/>
</dbReference>
<keyword evidence="1" id="KW-0472">Membrane</keyword>
<dbReference type="AlphaFoldDB" id="A0A238YAQ0"/>
<evidence type="ECO:0000256" key="1">
    <source>
        <dbReference type="SAM" id="Phobius"/>
    </source>
</evidence>
<reference evidence="3" key="1">
    <citation type="submission" date="2017-06" db="EMBL/GenBank/DDBJ databases">
        <authorList>
            <person name="Varghese N."/>
            <person name="Submissions S."/>
        </authorList>
    </citation>
    <scope>NUCLEOTIDE SEQUENCE [LARGE SCALE GENOMIC DNA]</scope>
    <source>
        <strain evidence="3">Ca-68</strain>
    </source>
</reference>
<gene>
    <name evidence="2" type="ORF">SAMN05192560_0459</name>
</gene>
<keyword evidence="1" id="KW-0812">Transmembrane</keyword>
<keyword evidence="1" id="KW-1133">Transmembrane helix</keyword>